<dbReference type="GO" id="GO:0008168">
    <property type="term" value="F:methyltransferase activity"/>
    <property type="evidence" value="ECO:0007669"/>
    <property type="project" value="UniProtKB-KW"/>
</dbReference>
<dbReference type="AlphaFoldDB" id="A0A5N8XGQ5"/>
<evidence type="ECO:0000313" key="2">
    <source>
        <dbReference type="EMBL" id="MPY58642.1"/>
    </source>
</evidence>
<dbReference type="GO" id="GO:0032259">
    <property type="term" value="P:methylation"/>
    <property type="evidence" value="ECO:0007669"/>
    <property type="project" value="UniProtKB-KW"/>
</dbReference>
<dbReference type="Pfam" id="PF13649">
    <property type="entry name" value="Methyltransf_25"/>
    <property type="match status" value="1"/>
</dbReference>
<name>A0A5N8XGQ5_9ACTN</name>
<dbReference type="OrthoDB" id="9805171at2"/>
<evidence type="ECO:0000313" key="3">
    <source>
        <dbReference type="Proteomes" id="UP000400924"/>
    </source>
</evidence>
<keyword evidence="2" id="KW-0808">Transferase</keyword>
<dbReference type="InterPro" id="IPR029063">
    <property type="entry name" value="SAM-dependent_MTases_sf"/>
</dbReference>
<feature type="domain" description="Methyltransferase" evidence="1">
    <location>
        <begin position="57"/>
        <end position="150"/>
    </location>
</feature>
<keyword evidence="3" id="KW-1185">Reference proteome</keyword>
<dbReference type="InterPro" id="IPR041698">
    <property type="entry name" value="Methyltransf_25"/>
</dbReference>
<gene>
    <name evidence="2" type="ORF">FNH08_16170</name>
</gene>
<dbReference type="SUPFAM" id="SSF53335">
    <property type="entry name" value="S-adenosyl-L-methionine-dependent methyltransferases"/>
    <property type="match status" value="1"/>
</dbReference>
<dbReference type="EMBL" id="VJZC01000094">
    <property type="protein sequence ID" value="MPY58642.1"/>
    <property type="molecule type" value="Genomic_DNA"/>
</dbReference>
<dbReference type="CDD" id="cd02440">
    <property type="entry name" value="AdoMet_MTases"/>
    <property type="match status" value="1"/>
</dbReference>
<reference evidence="2 3" key="1">
    <citation type="submission" date="2019-07" db="EMBL/GenBank/DDBJ databases">
        <title>New species of Amycolatopsis and Streptomyces.</title>
        <authorList>
            <person name="Duangmal K."/>
            <person name="Teo W.F.A."/>
            <person name="Lipun K."/>
        </authorList>
    </citation>
    <scope>NUCLEOTIDE SEQUENCE [LARGE SCALE GENOMIC DNA]</scope>
    <source>
        <strain evidence="2 3">NBRC 106415</strain>
    </source>
</reference>
<accession>A0A5N8XGQ5</accession>
<organism evidence="2 3">
    <name type="scientific">Streptomyces spongiae</name>
    <dbReference type="NCBI Taxonomy" id="565072"/>
    <lineage>
        <taxon>Bacteria</taxon>
        <taxon>Bacillati</taxon>
        <taxon>Actinomycetota</taxon>
        <taxon>Actinomycetes</taxon>
        <taxon>Kitasatosporales</taxon>
        <taxon>Streptomycetaceae</taxon>
        <taxon>Streptomyces</taxon>
    </lineage>
</organism>
<evidence type="ECO:0000259" key="1">
    <source>
        <dbReference type="Pfam" id="PF13649"/>
    </source>
</evidence>
<comment type="caution">
    <text evidence="2">The sequence shown here is derived from an EMBL/GenBank/DDBJ whole genome shotgun (WGS) entry which is preliminary data.</text>
</comment>
<dbReference type="RefSeq" id="WP_152772178.1">
    <property type="nucleotide sequence ID" value="NZ_VJZC01000094.1"/>
</dbReference>
<protein>
    <submittedName>
        <fullName evidence="2">Class I SAM-dependent methyltransferase</fullName>
    </submittedName>
</protein>
<dbReference type="Gene3D" id="3.40.50.150">
    <property type="entry name" value="Vaccinia Virus protein VP39"/>
    <property type="match status" value="1"/>
</dbReference>
<dbReference type="PANTHER" id="PTHR42912">
    <property type="entry name" value="METHYLTRANSFERASE"/>
    <property type="match status" value="1"/>
</dbReference>
<keyword evidence="2" id="KW-0489">Methyltransferase</keyword>
<dbReference type="InterPro" id="IPR050508">
    <property type="entry name" value="Methyltransf_Superfamily"/>
</dbReference>
<dbReference type="Proteomes" id="UP000400924">
    <property type="component" value="Unassembled WGS sequence"/>
</dbReference>
<proteinExistence type="predicted"/>
<sequence>MSGGTAAGADIWDERAARPGLHAVLSGRWTPEECDRVDHEQKALIERLLPDLGRDRVIDLGCGVGRLTAWLSERTRSAVGVDRSAQMVRRAARAVEGKPARTVCSGIDELPFEDGSFDTVLAVFTLQHLTDDGVFRAALREMGRVVSPRGGRLLIVDGHNPAADSRDVSSATTSTVIRPLAAYEGLAAVAERTAVEHLTYVGDRYLAQLWHT</sequence>